<evidence type="ECO:0000313" key="9">
    <source>
        <dbReference type="EMBL" id="GIG76719.1"/>
    </source>
</evidence>
<dbReference type="RefSeq" id="WP_168079150.1">
    <property type="nucleotide sequence ID" value="NZ_BAAAQJ010000020.1"/>
</dbReference>
<comment type="similarity">
    <text evidence="2">Belongs to the AzlC family.</text>
</comment>
<evidence type="ECO:0000313" key="10">
    <source>
        <dbReference type="Proteomes" id="UP000653674"/>
    </source>
</evidence>
<dbReference type="GO" id="GO:0005886">
    <property type="term" value="C:plasma membrane"/>
    <property type="evidence" value="ECO:0007669"/>
    <property type="project" value="UniProtKB-SubCell"/>
</dbReference>
<feature type="transmembrane region" description="Helical" evidence="8">
    <location>
        <begin position="136"/>
        <end position="160"/>
    </location>
</feature>
<evidence type="ECO:0000256" key="5">
    <source>
        <dbReference type="ARBA" id="ARBA00022692"/>
    </source>
</evidence>
<evidence type="ECO:0000256" key="8">
    <source>
        <dbReference type="SAM" id="Phobius"/>
    </source>
</evidence>
<evidence type="ECO:0000256" key="1">
    <source>
        <dbReference type="ARBA" id="ARBA00004651"/>
    </source>
</evidence>
<keyword evidence="7 8" id="KW-0472">Membrane</keyword>
<keyword evidence="6 8" id="KW-1133">Transmembrane helix</keyword>
<evidence type="ECO:0000256" key="4">
    <source>
        <dbReference type="ARBA" id="ARBA00022475"/>
    </source>
</evidence>
<dbReference type="GO" id="GO:1903785">
    <property type="term" value="P:L-valine transmembrane transport"/>
    <property type="evidence" value="ECO:0007669"/>
    <property type="project" value="TreeGrafter"/>
</dbReference>
<dbReference type="AlphaFoldDB" id="A0A8J3LZQ3"/>
<dbReference type="EMBL" id="BONU01000074">
    <property type="protein sequence ID" value="GIG76719.1"/>
    <property type="molecule type" value="Genomic_DNA"/>
</dbReference>
<feature type="transmembrane region" description="Helical" evidence="8">
    <location>
        <begin position="166"/>
        <end position="183"/>
    </location>
</feature>
<protein>
    <recommendedName>
        <fullName evidence="11">Branched-chain amino acid ABC transporter permease</fullName>
    </recommendedName>
</protein>
<dbReference type="Proteomes" id="UP000653674">
    <property type="component" value="Unassembled WGS sequence"/>
</dbReference>
<evidence type="ECO:0000256" key="6">
    <source>
        <dbReference type="ARBA" id="ARBA00022989"/>
    </source>
</evidence>
<evidence type="ECO:0008006" key="11">
    <source>
        <dbReference type="Google" id="ProtNLM"/>
    </source>
</evidence>
<gene>
    <name evidence="9" type="ORF">Pfl04_51230</name>
</gene>
<dbReference type="InterPro" id="IPR011606">
    <property type="entry name" value="Brnchd-chn_aa_trnsp_permease"/>
</dbReference>
<feature type="transmembrane region" description="Helical" evidence="8">
    <location>
        <begin position="190"/>
        <end position="208"/>
    </location>
</feature>
<accession>A0A8J3LZQ3</accession>
<comment type="subcellular location">
    <subcellularLocation>
        <location evidence="1">Cell membrane</location>
        <topology evidence="1">Multi-pass membrane protein</topology>
    </subcellularLocation>
</comment>
<comment type="caution">
    <text evidence="9">The sequence shown here is derived from an EMBL/GenBank/DDBJ whole genome shotgun (WGS) entry which is preliminary data.</text>
</comment>
<evidence type="ECO:0000256" key="2">
    <source>
        <dbReference type="ARBA" id="ARBA00010735"/>
    </source>
</evidence>
<keyword evidence="4" id="KW-1003">Cell membrane</keyword>
<name>A0A8J3LZQ3_9ACTN</name>
<feature type="transmembrane region" description="Helical" evidence="8">
    <location>
        <begin position="25"/>
        <end position="58"/>
    </location>
</feature>
<organism evidence="9 10">
    <name type="scientific">Planosporangium flavigriseum</name>
    <dbReference type="NCBI Taxonomy" id="373681"/>
    <lineage>
        <taxon>Bacteria</taxon>
        <taxon>Bacillati</taxon>
        <taxon>Actinomycetota</taxon>
        <taxon>Actinomycetes</taxon>
        <taxon>Micromonosporales</taxon>
        <taxon>Micromonosporaceae</taxon>
        <taxon>Planosporangium</taxon>
    </lineage>
</organism>
<sequence>MDTETRPETEPETDRRAIIRDAIGIGVATGAYGLSFGAISVASGLSMVQTCALSLLLFSGGSQFALVGVLGAGGTAVAAAGTAVLLGSRNALYGLRLAPLLKVRGIKKAGAAQLVIDESTAMAVGRDSGRAARLGFWATGLSVFVLWNLGTLLGGIGAQALSSPEALGLDAAVPAAFLALLAPRMRARQPWVIALTAALVALAAVPFVPAGVPVLLAAAAATVLVLKGRAK</sequence>
<keyword evidence="10" id="KW-1185">Reference proteome</keyword>
<dbReference type="PANTHER" id="PTHR34979:SF1">
    <property type="entry name" value="INNER MEMBRANE PROTEIN YGAZ"/>
    <property type="match status" value="1"/>
</dbReference>
<feature type="transmembrane region" description="Helical" evidence="8">
    <location>
        <begin position="64"/>
        <end position="86"/>
    </location>
</feature>
<evidence type="ECO:0000256" key="7">
    <source>
        <dbReference type="ARBA" id="ARBA00023136"/>
    </source>
</evidence>
<dbReference type="Pfam" id="PF03591">
    <property type="entry name" value="AzlC"/>
    <property type="match status" value="1"/>
</dbReference>
<proteinExistence type="inferred from homology"/>
<keyword evidence="3" id="KW-0813">Transport</keyword>
<dbReference type="PANTHER" id="PTHR34979">
    <property type="entry name" value="INNER MEMBRANE PROTEIN YGAZ"/>
    <property type="match status" value="1"/>
</dbReference>
<keyword evidence="5 8" id="KW-0812">Transmembrane</keyword>
<evidence type="ECO:0000256" key="3">
    <source>
        <dbReference type="ARBA" id="ARBA00022448"/>
    </source>
</evidence>
<reference evidence="9" key="1">
    <citation type="submission" date="2021-01" db="EMBL/GenBank/DDBJ databases">
        <title>Whole genome shotgun sequence of Planosporangium flavigriseum NBRC 105377.</title>
        <authorList>
            <person name="Komaki H."/>
            <person name="Tamura T."/>
        </authorList>
    </citation>
    <scope>NUCLEOTIDE SEQUENCE</scope>
    <source>
        <strain evidence="9">NBRC 105377</strain>
    </source>
</reference>